<keyword evidence="1" id="KW-1133">Transmembrane helix</keyword>
<name>A0A1M4Z8T2_MARH1</name>
<dbReference type="STRING" id="1122195.SAMN02745164_01873"/>
<keyword evidence="1" id="KW-0812">Transmembrane</keyword>
<reference evidence="2" key="1">
    <citation type="submission" date="2016-11" db="EMBL/GenBank/DDBJ databases">
        <authorList>
            <person name="Varghese N."/>
            <person name="Submissions S."/>
        </authorList>
    </citation>
    <scope>NUCLEOTIDE SEQUENCE [LARGE SCALE GENOMIC DNA]</scope>
    <source>
        <strain evidence="2">DSM 16785</strain>
    </source>
</reference>
<accession>A0A1M4Z8T2</accession>
<evidence type="ECO:0000313" key="3">
    <source>
        <dbReference type="Proteomes" id="UP000184334"/>
    </source>
</evidence>
<dbReference type="EMBL" id="FQUI01000039">
    <property type="protein sequence ID" value="SHF14430.1"/>
    <property type="molecule type" value="Genomic_DNA"/>
</dbReference>
<feature type="transmembrane region" description="Helical" evidence="1">
    <location>
        <begin position="172"/>
        <end position="193"/>
    </location>
</feature>
<evidence type="ECO:0000313" key="2">
    <source>
        <dbReference type="EMBL" id="SHF14430.1"/>
    </source>
</evidence>
<sequence>MEETIASTISNIIQQNSDSLKVLYSYSDSWYIILPISLISTLFAKKVSKIIFFILGFLSSYVFIIPYISKFDYTQELLKQINVSQDIIYLIFSVIIGILTYSLFKSSVQIAGFILGGIIGFEISGIILKFYPEIFNTVEILKKVDQLYIPWIFAVIIGLIVSVLITKSFDNIVTILTILIASTIAAFFSVFVLENSLLLKIGENTLLEHNINISDVELITILVFSVIYIILGFSINFKKSTK</sequence>
<feature type="transmembrane region" description="Helical" evidence="1">
    <location>
        <begin position="87"/>
        <end position="104"/>
    </location>
</feature>
<feature type="transmembrane region" description="Helical" evidence="1">
    <location>
        <begin position="148"/>
        <end position="165"/>
    </location>
</feature>
<dbReference type="RefSeq" id="WP_072865700.1">
    <property type="nucleotide sequence ID" value="NZ_FQUI01000039.1"/>
</dbReference>
<feature type="transmembrane region" description="Helical" evidence="1">
    <location>
        <begin position="23"/>
        <end position="43"/>
    </location>
</feature>
<organism evidence="2 3">
    <name type="scientific">Marinitoga hydrogenitolerans (strain DSM 16785 / JCM 12826 / AT1271)</name>
    <dbReference type="NCBI Taxonomy" id="1122195"/>
    <lineage>
        <taxon>Bacteria</taxon>
        <taxon>Thermotogati</taxon>
        <taxon>Thermotogota</taxon>
        <taxon>Thermotogae</taxon>
        <taxon>Petrotogales</taxon>
        <taxon>Petrotogaceae</taxon>
        <taxon>Marinitoga</taxon>
    </lineage>
</organism>
<feature type="transmembrane region" description="Helical" evidence="1">
    <location>
        <begin position="50"/>
        <end position="67"/>
    </location>
</feature>
<protein>
    <recommendedName>
        <fullName evidence="4">DUF4203 domain-containing protein</fullName>
    </recommendedName>
</protein>
<dbReference type="Proteomes" id="UP000184334">
    <property type="component" value="Unassembled WGS sequence"/>
</dbReference>
<proteinExistence type="predicted"/>
<comment type="caution">
    <text evidence="2">The sequence shown here is derived from an EMBL/GenBank/DDBJ whole genome shotgun (WGS) entry which is preliminary data.</text>
</comment>
<feature type="transmembrane region" description="Helical" evidence="1">
    <location>
        <begin position="111"/>
        <end position="128"/>
    </location>
</feature>
<dbReference type="AlphaFoldDB" id="A0A1M4Z8T2"/>
<dbReference type="OrthoDB" id="45677at2"/>
<evidence type="ECO:0008006" key="4">
    <source>
        <dbReference type="Google" id="ProtNLM"/>
    </source>
</evidence>
<keyword evidence="1" id="KW-0472">Membrane</keyword>
<keyword evidence="3" id="KW-1185">Reference proteome</keyword>
<evidence type="ECO:0000256" key="1">
    <source>
        <dbReference type="SAM" id="Phobius"/>
    </source>
</evidence>
<feature type="transmembrane region" description="Helical" evidence="1">
    <location>
        <begin position="218"/>
        <end position="237"/>
    </location>
</feature>
<gene>
    <name evidence="2" type="ORF">SAMN02745164_01873</name>
</gene>